<evidence type="ECO:0000256" key="3">
    <source>
        <dbReference type="ARBA" id="ARBA00023082"/>
    </source>
</evidence>
<keyword evidence="3" id="KW-0731">Sigma factor</keyword>
<dbReference type="InterPro" id="IPR013324">
    <property type="entry name" value="RNA_pol_sigma_r3/r4-like"/>
</dbReference>
<organism evidence="7 8">
    <name type="scientific">Mucilaginibacter pankratovii</name>
    <dbReference type="NCBI Taxonomy" id="2772110"/>
    <lineage>
        <taxon>Bacteria</taxon>
        <taxon>Pseudomonadati</taxon>
        <taxon>Bacteroidota</taxon>
        <taxon>Sphingobacteriia</taxon>
        <taxon>Sphingobacteriales</taxon>
        <taxon>Sphingobacteriaceae</taxon>
        <taxon>Mucilaginibacter</taxon>
    </lineage>
</organism>
<dbReference type="Gene3D" id="1.10.10.10">
    <property type="entry name" value="Winged helix-like DNA-binding domain superfamily/Winged helix DNA-binding domain"/>
    <property type="match status" value="1"/>
</dbReference>
<comment type="caution">
    <text evidence="7">The sequence shown here is derived from an EMBL/GenBank/DDBJ whole genome shotgun (WGS) entry which is preliminary data.</text>
</comment>
<dbReference type="Proteomes" id="UP000606600">
    <property type="component" value="Unassembled WGS sequence"/>
</dbReference>
<dbReference type="InterPro" id="IPR036388">
    <property type="entry name" value="WH-like_DNA-bd_sf"/>
</dbReference>
<dbReference type="Pfam" id="PF08281">
    <property type="entry name" value="Sigma70_r4_2"/>
    <property type="match status" value="1"/>
</dbReference>
<dbReference type="InterPro" id="IPR013325">
    <property type="entry name" value="RNA_pol_sigma_r2"/>
</dbReference>
<dbReference type="PANTHER" id="PTHR43133:SF46">
    <property type="entry name" value="RNA POLYMERASE SIGMA-70 FACTOR ECF SUBFAMILY"/>
    <property type="match status" value="1"/>
</dbReference>
<keyword evidence="4" id="KW-0804">Transcription</keyword>
<dbReference type="SUPFAM" id="SSF88659">
    <property type="entry name" value="Sigma3 and sigma4 domains of RNA polymerase sigma factors"/>
    <property type="match status" value="1"/>
</dbReference>
<evidence type="ECO:0000256" key="4">
    <source>
        <dbReference type="ARBA" id="ARBA00023163"/>
    </source>
</evidence>
<feature type="domain" description="RNA polymerase sigma factor 70 region 4 type 2" evidence="6">
    <location>
        <begin position="119"/>
        <end position="169"/>
    </location>
</feature>
<evidence type="ECO:0000259" key="6">
    <source>
        <dbReference type="Pfam" id="PF08281"/>
    </source>
</evidence>
<dbReference type="RefSeq" id="WP_191190058.1">
    <property type="nucleotide sequence ID" value="NZ_JACWMY010000008.1"/>
</dbReference>
<dbReference type="NCBIfam" id="TIGR02937">
    <property type="entry name" value="sigma70-ECF"/>
    <property type="match status" value="1"/>
</dbReference>
<dbReference type="InterPro" id="IPR014284">
    <property type="entry name" value="RNA_pol_sigma-70_dom"/>
</dbReference>
<dbReference type="EMBL" id="JACWMY010000008">
    <property type="protein sequence ID" value="MBD1365399.1"/>
    <property type="molecule type" value="Genomic_DNA"/>
</dbReference>
<evidence type="ECO:0000256" key="2">
    <source>
        <dbReference type="ARBA" id="ARBA00023015"/>
    </source>
</evidence>
<keyword evidence="8" id="KW-1185">Reference proteome</keyword>
<evidence type="ECO:0000256" key="1">
    <source>
        <dbReference type="ARBA" id="ARBA00010641"/>
    </source>
</evidence>
<dbReference type="Gene3D" id="1.10.1740.10">
    <property type="match status" value="1"/>
</dbReference>
<evidence type="ECO:0000313" key="7">
    <source>
        <dbReference type="EMBL" id="MBD1365399.1"/>
    </source>
</evidence>
<dbReference type="Pfam" id="PF04542">
    <property type="entry name" value="Sigma70_r2"/>
    <property type="match status" value="1"/>
</dbReference>
<evidence type="ECO:0000259" key="5">
    <source>
        <dbReference type="Pfam" id="PF04542"/>
    </source>
</evidence>
<dbReference type="InterPro" id="IPR013249">
    <property type="entry name" value="RNA_pol_sigma70_r4_t2"/>
</dbReference>
<accession>A0ABR7WSV6</accession>
<feature type="domain" description="RNA polymerase sigma-70 region 2" evidence="5">
    <location>
        <begin position="24"/>
        <end position="91"/>
    </location>
</feature>
<dbReference type="SUPFAM" id="SSF88946">
    <property type="entry name" value="Sigma2 domain of RNA polymerase sigma factors"/>
    <property type="match status" value="1"/>
</dbReference>
<dbReference type="InterPro" id="IPR007627">
    <property type="entry name" value="RNA_pol_sigma70_r2"/>
</dbReference>
<comment type="similarity">
    <text evidence="1">Belongs to the sigma-70 factor family. ECF subfamily.</text>
</comment>
<keyword evidence="2" id="KW-0805">Transcription regulation</keyword>
<evidence type="ECO:0000313" key="8">
    <source>
        <dbReference type="Proteomes" id="UP000606600"/>
    </source>
</evidence>
<proteinExistence type="inferred from homology"/>
<reference evidence="7 8" key="1">
    <citation type="submission" date="2020-09" db="EMBL/GenBank/DDBJ databases">
        <title>Novel species of Mucilaginibacter isolated from a glacier on the Tibetan Plateau.</title>
        <authorList>
            <person name="Liu Q."/>
            <person name="Xin Y.-H."/>
        </authorList>
    </citation>
    <scope>NUCLEOTIDE SEQUENCE [LARGE SCALE GENOMIC DNA]</scope>
    <source>
        <strain evidence="7 8">ZT4R22</strain>
    </source>
</reference>
<dbReference type="PANTHER" id="PTHR43133">
    <property type="entry name" value="RNA POLYMERASE ECF-TYPE SIGMA FACTO"/>
    <property type="match status" value="1"/>
</dbReference>
<dbReference type="InterPro" id="IPR039425">
    <property type="entry name" value="RNA_pol_sigma-70-like"/>
</dbReference>
<name>A0ABR7WSV6_9SPHI</name>
<sequence length="177" mass="20876">MEILNDTQIIEQLKLGNKTAFEVLFKRYYRLLNVSAFYILRDEIDAEETVQEFFVDFWDRQLYCNINLSLKAYLTTAIRNRCLKKVEAEARLQKKLVEYSYGLTEIDGEEEEQVPQICTEKMLAVLPVQRMQAFTLVHYENKRYKDAAFEMGISINSLKTHLKLAVRTLKDSFKNAR</sequence>
<protein>
    <submittedName>
        <fullName evidence="7">Sigma-70 family RNA polymerase sigma factor</fullName>
    </submittedName>
</protein>
<gene>
    <name evidence="7" type="ORF">IDJ77_16415</name>
</gene>